<evidence type="ECO:0000259" key="1">
    <source>
        <dbReference type="Pfam" id="PF13480"/>
    </source>
</evidence>
<evidence type="ECO:0000313" key="2">
    <source>
        <dbReference type="EMBL" id="TSB42862.1"/>
    </source>
</evidence>
<gene>
    <name evidence="2" type="ORF">FNZ23_07675</name>
</gene>
<dbReference type="Pfam" id="PF13480">
    <property type="entry name" value="Acetyltransf_6"/>
    <property type="match status" value="1"/>
</dbReference>
<organism evidence="2 3">
    <name type="scientific">Streptomyces benahoarensis</name>
    <dbReference type="NCBI Taxonomy" id="2595054"/>
    <lineage>
        <taxon>Bacteria</taxon>
        <taxon>Bacillati</taxon>
        <taxon>Actinomycetota</taxon>
        <taxon>Actinomycetes</taxon>
        <taxon>Kitasatosporales</taxon>
        <taxon>Streptomycetaceae</taxon>
        <taxon>Streptomyces</taxon>
    </lineage>
</organism>
<keyword evidence="3" id="KW-1185">Reference proteome</keyword>
<dbReference type="AlphaFoldDB" id="A0A553ZN36"/>
<dbReference type="SUPFAM" id="SSF55729">
    <property type="entry name" value="Acyl-CoA N-acyltransferases (Nat)"/>
    <property type="match status" value="1"/>
</dbReference>
<comment type="caution">
    <text evidence="2">The sequence shown here is derived from an EMBL/GenBank/DDBJ whole genome shotgun (WGS) entry which is preliminary data.</text>
</comment>
<dbReference type="GO" id="GO:0016740">
    <property type="term" value="F:transferase activity"/>
    <property type="evidence" value="ECO:0007669"/>
    <property type="project" value="UniProtKB-KW"/>
</dbReference>
<dbReference type="OrthoDB" id="3866803at2"/>
<feature type="domain" description="BioF2-like acetyltransferase" evidence="1">
    <location>
        <begin position="195"/>
        <end position="331"/>
    </location>
</feature>
<dbReference type="RefSeq" id="WP_143939572.1">
    <property type="nucleotide sequence ID" value="NZ_VKLS01000054.1"/>
</dbReference>
<dbReference type="Proteomes" id="UP000320888">
    <property type="component" value="Unassembled WGS sequence"/>
</dbReference>
<keyword evidence="2" id="KW-0808">Transferase</keyword>
<evidence type="ECO:0000313" key="3">
    <source>
        <dbReference type="Proteomes" id="UP000320888"/>
    </source>
</evidence>
<proteinExistence type="predicted"/>
<name>A0A553ZN36_9ACTN</name>
<dbReference type="InterPro" id="IPR038740">
    <property type="entry name" value="BioF2-like_GNAT_dom"/>
</dbReference>
<dbReference type="EMBL" id="VKLS01000054">
    <property type="protein sequence ID" value="TSB42862.1"/>
    <property type="molecule type" value="Genomic_DNA"/>
</dbReference>
<dbReference type="InterPro" id="IPR016181">
    <property type="entry name" value="Acyl_CoA_acyltransferase"/>
</dbReference>
<dbReference type="Gene3D" id="3.40.630.30">
    <property type="match status" value="1"/>
</dbReference>
<accession>A0A553ZN36</accession>
<protein>
    <submittedName>
        <fullName evidence="2">GNAT family N-acetyltransferase</fullName>
    </submittedName>
</protein>
<sequence length="379" mass="41808">MTAATGPTVEILPGVDAIPAGTWDELAPPHDPMWGREVFAAMERGAIGPDGYAYAVVREAGRTVAVLPLAAVRGLRLDQVVGERERQLLAPVRRLCPGLLRVPMLFCGNFLGQGHVLSREPLPGPVAALLVRTVLDHARRHRLGTVVLKDFAPGELATLRPALEAAGFFQVPSMPDTELALGYDSFDEYVAALPAKARRNVRSKLRKFHARGDLRIEVLSDFADLVPAMLGLYRQVMDRADQTLDVLDASFLRALHRPGGPDQRLVACFEGDRLVAYLHCLFRGEGAIGARIGLDYRLAHEAHLYHHVHYAAIELAIGRGCRHIRFAQTAYEPKRELGCTLVEQRYALTHVRPLPRAVLRRLLPRALETALARTLAPRS</sequence>
<reference evidence="2 3" key="1">
    <citation type="submission" date="2019-07" db="EMBL/GenBank/DDBJ databases">
        <title>Draft genome for Streptomyces benahoarensis MZ03-48.</title>
        <authorList>
            <person name="Gonzalez-Pimentel J.L."/>
        </authorList>
    </citation>
    <scope>NUCLEOTIDE SEQUENCE [LARGE SCALE GENOMIC DNA]</scope>
    <source>
        <strain evidence="2 3">MZ03-48</strain>
    </source>
</reference>